<reference evidence="2 3" key="1">
    <citation type="submission" date="2019-03" db="EMBL/GenBank/DDBJ databases">
        <title>WGS assembly of Setaria viridis.</title>
        <authorList>
            <person name="Huang P."/>
            <person name="Jenkins J."/>
            <person name="Grimwood J."/>
            <person name="Barry K."/>
            <person name="Healey A."/>
            <person name="Mamidi S."/>
            <person name="Sreedasyam A."/>
            <person name="Shu S."/>
            <person name="Feldman M."/>
            <person name="Wu J."/>
            <person name="Yu Y."/>
            <person name="Chen C."/>
            <person name="Johnson J."/>
            <person name="Rokhsar D."/>
            <person name="Baxter I."/>
            <person name="Schmutz J."/>
            <person name="Brutnell T."/>
            <person name="Kellogg E."/>
        </authorList>
    </citation>
    <scope>NUCLEOTIDE SEQUENCE [LARGE SCALE GENOMIC DNA]</scope>
    <source>
        <strain evidence="3">cv. A10</strain>
    </source>
</reference>
<name>A0A4U6U9T5_SETVI</name>
<sequence>MSHFLVHLKLSMFTATATRSAPGGQMDLRSYLMLVRYTGNSSGRSARIKELMMRWRTSLEEIHPSALTMMRALRFHGWLSERLKKVAVEVTIMQTAEHGSTRILN</sequence>
<accession>A0A4U6U9T5</accession>
<gene>
    <name evidence="2" type="ORF">SEVIR_5G046650v2</name>
</gene>
<evidence type="ECO:0000256" key="1">
    <source>
        <dbReference type="SAM" id="SignalP"/>
    </source>
</evidence>
<organism evidence="2 3">
    <name type="scientific">Setaria viridis</name>
    <name type="common">Green bristlegrass</name>
    <name type="synonym">Setaria italica subsp. viridis</name>
    <dbReference type="NCBI Taxonomy" id="4556"/>
    <lineage>
        <taxon>Eukaryota</taxon>
        <taxon>Viridiplantae</taxon>
        <taxon>Streptophyta</taxon>
        <taxon>Embryophyta</taxon>
        <taxon>Tracheophyta</taxon>
        <taxon>Spermatophyta</taxon>
        <taxon>Magnoliopsida</taxon>
        <taxon>Liliopsida</taxon>
        <taxon>Poales</taxon>
        <taxon>Poaceae</taxon>
        <taxon>PACMAD clade</taxon>
        <taxon>Panicoideae</taxon>
        <taxon>Panicodae</taxon>
        <taxon>Paniceae</taxon>
        <taxon>Cenchrinae</taxon>
        <taxon>Setaria</taxon>
    </lineage>
</organism>
<proteinExistence type="predicted"/>
<dbReference type="EMBL" id="CM016556">
    <property type="protein sequence ID" value="TKW12600.1"/>
    <property type="molecule type" value="Genomic_DNA"/>
</dbReference>
<dbReference type="Proteomes" id="UP000298652">
    <property type="component" value="Chromosome 5"/>
</dbReference>
<evidence type="ECO:0000313" key="3">
    <source>
        <dbReference type="Proteomes" id="UP000298652"/>
    </source>
</evidence>
<dbReference type="Gramene" id="TKW12600">
    <property type="protein sequence ID" value="TKW12600"/>
    <property type="gene ID" value="SEVIR_5G046650v2"/>
</dbReference>
<feature type="chain" id="PRO_5033834148" evidence="1">
    <location>
        <begin position="21"/>
        <end position="105"/>
    </location>
</feature>
<dbReference type="AlphaFoldDB" id="A0A4U6U9T5"/>
<protein>
    <submittedName>
        <fullName evidence="2">Uncharacterized protein</fullName>
    </submittedName>
</protein>
<keyword evidence="1" id="KW-0732">Signal</keyword>
<evidence type="ECO:0000313" key="2">
    <source>
        <dbReference type="EMBL" id="TKW12600.1"/>
    </source>
</evidence>
<keyword evidence="3" id="KW-1185">Reference proteome</keyword>
<dbReference type="EMBL" id="CM016556">
    <property type="protein sequence ID" value="TKW12599.1"/>
    <property type="molecule type" value="Genomic_DNA"/>
</dbReference>
<dbReference type="Gramene" id="TKW12599">
    <property type="protein sequence ID" value="TKW12599"/>
    <property type="gene ID" value="SEVIR_5G046650v2"/>
</dbReference>
<feature type="signal peptide" evidence="1">
    <location>
        <begin position="1"/>
        <end position="20"/>
    </location>
</feature>